<accession>Q93LC0</accession>
<dbReference type="EMBL" id="AY048853">
    <property type="protein sequence ID" value="AAK91584.1"/>
    <property type="molecule type" value="Genomic_DNA"/>
</dbReference>
<name>Q93LC0_SALET</name>
<keyword evidence="1" id="KW-0614">Plasmid</keyword>
<dbReference type="Pfam" id="PF25855">
    <property type="entry name" value="IpaJ_protease"/>
    <property type="match status" value="1"/>
</dbReference>
<sequence>MRLKFIRRDRGSFSGGLLPFLPVCCRDRAERVLAVRVIRDYVKPRMRCYVINPSAHDISKWTISYRVECQQRSAQLIAHQEKKQLYANSCGACALLVAAKELGIEHMPVLTGLYSELTGGRLALTNECESDLYKITSNSTSYRDSCSNLADAGYSMPQGIVVACRLLGMGCDVTEEKNLFSKALSWLYPEVKAQCQAIGVQVREGIREDFDKYRLKAMAVSFIGMPVGLHWVLQRPDGSFMDPGVGKNSLSFDELVQNSRSDFRFAGYYDTGISIVLSA</sequence>
<evidence type="ECO:0000313" key="1">
    <source>
        <dbReference type="EMBL" id="AAK91584.1"/>
    </source>
</evidence>
<protein>
    <submittedName>
        <fullName evidence="1">Putative IpaJ protein</fullName>
    </submittedName>
</protein>
<dbReference type="AlphaFoldDB" id="Q93LC0"/>
<geneLocation type="plasmid" evidence="1">
    <name>pSFD10</name>
</geneLocation>
<dbReference type="RefSeq" id="WP_010976344.1">
    <property type="nucleotide sequence ID" value="NC_003079.1"/>
</dbReference>
<reference evidence="1" key="1">
    <citation type="journal article" date="2002" name="Plasmid">
        <title>Sequence analysis and characterization of plasmid pSFD10 from Salmonella choleraesuis.</title>
        <authorList>
            <person name="Liu M."/>
            <person name="Ren Z."/>
            <person name="Lei C."/>
            <person name="Wen Y."/>
            <person name="Yan W."/>
            <person name="Zheng Z."/>
        </authorList>
    </citation>
    <scope>NUCLEOTIDE SEQUENCE</scope>
    <source>
        <strain evidence="1">79500</strain>
    </source>
</reference>
<proteinExistence type="predicted"/>
<organism evidence="1">
    <name type="scientific">Salmonella enterica subsp. enterica serovar 6,7:c:1,5</name>
    <dbReference type="NCBI Taxonomy" id="1967595"/>
    <lineage>
        <taxon>Bacteria</taxon>
        <taxon>Pseudomonadati</taxon>
        <taxon>Pseudomonadota</taxon>
        <taxon>Gammaproteobacteria</taxon>
        <taxon>Enterobacterales</taxon>
        <taxon>Enterobacteriaceae</taxon>
        <taxon>Salmonella</taxon>
    </lineage>
</organism>
<dbReference type="InterPro" id="IPR058988">
    <property type="entry name" value="IpaJ"/>
</dbReference>